<dbReference type="InterPro" id="IPR006119">
    <property type="entry name" value="Resolv_N"/>
</dbReference>
<accession>A0ABV4JGH7</accession>
<protein>
    <submittedName>
        <fullName evidence="3">Recombinase family protein</fullName>
    </submittedName>
</protein>
<comment type="caution">
    <text evidence="3">The sequence shown here is derived from an EMBL/GenBank/DDBJ whole genome shotgun (WGS) entry which is preliminary data.</text>
</comment>
<sequence>MELAFSYARFSTKSQSTGTSLERQLNASRLFCSERGLHLSPKGYHDLGVSGFKQVKRPELEQMLQAIQSGDIPSGSYILIEAIDRLSRKGISHTQDVLKQILQYKVKVAFVGEDAKTLAGQVLDENSLNDLSSVILVALAADLAHKESLRKSKLVKAAKSIIRKKATEGHKVRGHTMFWLDWSEQKQDFVLNDRVKDVHKIIELRQEGQGPRKIAKTLNELGIKGPRGNPWNHMTVTVVLRSPVLYGAYQTHQIIDGQKVPDVLLENHYPAVITQEEFITIQSDSSKSSKGRPSKANPFSGVLRCECGQAMLFSKKTNLNKDGEPLEYEYHFCLGHAEGRCKNNKRIRDLVPLLVRLMDKLVINQAPKKNLNVELIKQKEQKIEQLNKMLIELDSPPLSVLKTIQTLEAELDILLNTHVEEPVQTDVQTLSTITDAQEYNQYLKRLVRQIVVFQKNGPKNLRIKVYKTDGHYQNFLVKDGKVLFKSDTKALKELLDGFKD</sequence>
<dbReference type="InterPro" id="IPR036162">
    <property type="entry name" value="Resolvase-like_N_sf"/>
</dbReference>
<evidence type="ECO:0000259" key="1">
    <source>
        <dbReference type="PROSITE" id="PS51736"/>
    </source>
</evidence>
<dbReference type="InterPro" id="IPR038109">
    <property type="entry name" value="DNA_bind_recomb_sf"/>
</dbReference>
<evidence type="ECO:0000259" key="2">
    <source>
        <dbReference type="PROSITE" id="PS51737"/>
    </source>
</evidence>
<reference evidence="3 4" key="1">
    <citation type="submission" date="2023-06" db="EMBL/GenBank/DDBJ databases">
        <title>Genome characterization of Enterobacterales and Pseudomonas spp isolates with different phenotypes to cefepime-taniborbactam.</title>
        <authorList>
            <person name="Hernandez-Garcia M."/>
            <person name="Garcia-Castillo M."/>
            <person name="Ruiz-Garbajosa P."/>
            <person name="Canton R."/>
        </authorList>
    </citation>
    <scope>NUCLEOTIDE SEQUENCE [LARGE SCALE GENOMIC DNA]</scope>
    <source>
        <strain evidence="3 4">A003</strain>
    </source>
</reference>
<dbReference type="RefSeq" id="WP_371196658.1">
    <property type="nucleotide sequence ID" value="NZ_JAUEHC010000012.1"/>
</dbReference>
<evidence type="ECO:0000313" key="3">
    <source>
        <dbReference type="EMBL" id="MEZ4051425.1"/>
    </source>
</evidence>
<feature type="domain" description="Recombinase" evidence="2">
    <location>
        <begin position="177"/>
        <end position="291"/>
    </location>
</feature>
<dbReference type="Gene3D" id="3.90.1750.20">
    <property type="entry name" value="Putative Large Serine Recombinase, Chain B, Domain 2"/>
    <property type="match status" value="1"/>
</dbReference>
<dbReference type="EMBL" id="JAUEHC010000012">
    <property type="protein sequence ID" value="MEZ4051425.1"/>
    <property type="molecule type" value="Genomic_DNA"/>
</dbReference>
<dbReference type="PROSITE" id="PS51737">
    <property type="entry name" value="RECOMBINASE_DNA_BIND"/>
    <property type="match status" value="1"/>
</dbReference>
<evidence type="ECO:0000313" key="4">
    <source>
        <dbReference type="Proteomes" id="UP001567731"/>
    </source>
</evidence>
<dbReference type="InterPro" id="IPR011109">
    <property type="entry name" value="DNA_bind_recombinase_dom"/>
</dbReference>
<feature type="domain" description="Resolvase/invertase-type recombinase catalytic" evidence="1">
    <location>
        <begin position="3"/>
        <end position="168"/>
    </location>
</feature>
<dbReference type="CDD" id="cd00338">
    <property type="entry name" value="Ser_Recombinase"/>
    <property type="match status" value="1"/>
</dbReference>
<keyword evidence="4" id="KW-1185">Reference proteome</keyword>
<dbReference type="Pfam" id="PF00239">
    <property type="entry name" value="Resolvase"/>
    <property type="match status" value="1"/>
</dbReference>
<dbReference type="Proteomes" id="UP001567731">
    <property type="component" value="Unassembled WGS sequence"/>
</dbReference>
<dbReference type="Gene3D" id="3.40.50.1390">
    <property type="entry name" value="Resolvase, N-terminal catalytic domain"/>
    <property type="match status" value="1"/>
</dbReference>
<dbReference type="PROSITE" id="PS51736">
    <property type="entry name" value="RECOMBINASES_3"/>
    <property type="match status" value="1"/>
</dbReference>
<dbReference type="Pfam" id="PF07508">
    <property type="entry name" value="Recombinase"/>
    <property type="match status" value="1"/>
</dbReference>
<dbReference type="PANTHER" id="PTHR30461:SF23">
    <property type="entry name" value="DNA RECOMBINASE-RELATED"/>
    <property type="match status" value="1"/>
</dbReference>
<gene>
    <name evidence="3" type="ORF">QVM81_07540</name>
</gene>
<dbReference type="SMART" id="SM00857">
    <property type="entry name" value="Resolvase"/>
    <property type="match status" value="1"/>
</dbReference>
<dbReference type="PANTHER" id="PTHR30461">
    <property type="entry name" value="DNA-INVERTASE FROM LAMBDOID PROPHAGE"/>
    <property type="match status" value="1"/>
</dbReference>
<dbReference type="SUPFAM" id="SSF53041">
    <property type="entry name" value="Resolvase-like"/>
    <property type="match status" value="1"/>
</dbReference>
<name>A0ABV4JGH7_9ENTR</name>
<dbReference type="InterPro" id="IPR050639">
    <property type="entry name" value="SSR_resolvase"/>
</dbReference>
<proteinExistence type="predicted"/>
<organism evidence="3 4">
    <name type="scientific">Enterobacter rongchengensis</name>
    <dbReference type="NCBI Taxonomy" id="3030999"/>
    <lineage>
        <taxon>Bacteria</taxon>
        <taxon>Pseudomonadati</taxon>
        <taxon>Pseudomonadota</taxon>
        <taxon>Gammaproteobacteria</taxon>
        <taxon>Enterobacterales</taxon>
        <taxon>Enterobacteriaceae</taxon>
        <taxon>Enterobacter</taxon>
    </lineage>
</organism>